<reference evidence="1" key="1">
    <citation type="submission" date="2016-10" db="EMBL/GenBank/DDBJ databases">
        <authorList>
            <person name="de Groot N.N."/>
        </authorList>
    </citation>
    <scope>NUCLEOTIDE SEQUENCE</scope>
</reference>
<dbReference type="AlphaFoldDB" id="A0A1W1CRY8"/>
<sequence length="200" mass="23071">MDPHCGWCYGNHKNFDEIYDKSKEKVNFELLVGGMWLKKDAPKGGKELLNFIKAHTEKIVKQTGVNISNKYYDLALDESYTFSSLEPSAAIILLKEIAPKKVFEFTYELQKSIFIDGKKSDIFSTYESILEELNINSKNFKKQWLSADNIKKTQDEFIRVEKISYGYPSLFIEKDGKTRVIAAGKFDVTKTIEIINKELK</sequence>
<dbReference type="Gene3D" id="1.10.472.60">
    <property type="entry name" value="putative protein disulfide isomerase domain"/>
    <property type="match status" value="1"/>
</dbReference>
<accession>A0A1W1CRY8</accession>
<dbReference type="InterPro" id="IPR036249">
    <property type="entry name" value="Thioredoxin-like_sf"/>
</dbReference>
<name>A0A1W1CRY8_9ZZZZ</name>
<gene>
    <name evidence="1" type="ORF">MNB_SM-4-1411</name>
</gene>
<dbReference type="SUPFAM" id="SSF52833">
    <property type="entry name" value="Thioredoxin-like"/>
    <property type="match status" value="1"/>
</dbReference>
<dbReference type="EMBL" id="FPHF01000105">
    <property type="protein sequence ID" value="SFV68493.1"/>
    <property type="molecule type" value="Genomic_DNA"/>
</dbReference>
<proteinExistence type="predicted"/>
<organism evidence="1">
    <name type="scientific">hydrothermal vent metagenome</name>
    <dbReference type="NCBI Taxonomy" id="652676"/>
    <lineage>
        <taxon>unclassified sequences</taxon>
        <taxon>metagenomes</taxon>
        <taxon>ecological metagenomes</taxon>
    </lineage>
</organism>
<evidence type="ECO:0000313" key="1">
    <source>
        <dbReference type="EMBL" id="SFV68493.1"/>
    </source>
</evidence>
<dbReference type="Gene3D" id="3.40.30.10">
    <property type="entry name" value="Glutaredoxin"/>
    <property type="match status" value="1"/>
</dbReference>
<protein>
    <submittedName>
        <fullName evidence="1">Thioredoxin</fullName>
    </submittedName>
</protein>